<proteinExistence type="predicted"/>
<reference evidence="1" key="1">
    <citation type="journal article" date="2014" name="Nat. Commun.">
        <title>The rainbow trout genome provides novel insights into evolution after whole-genome duplication in vertebrates.</title>
        <authorList>
            <person name="Berthelot C."/>
            <person name="Brunet F."/>
            <person name="Chalopin D."/>
            <person name="Juanchich A."/>
            <person name="Bernard M."/>
            <person name="Noel B."/>
            <person name="Bento P."/>
            <person name="Da Silva C."/>
            <person name="Labadie K."/>
            <person name="Alberti A."/>
            <person name="Aury J.M."/>
            <person name="Louis A."/>
            <person name="Dehais P."/>
            <person name="Bardou P."/>
            <person name="Montfort J."/>
            <person name="Klopp C."/>
            <person name="Cabau C."/>
            <person name="Gaspin C."/>
            <person name="Thorgaard G.H."/>
            <person name="Boussaha M."/>
            <person name="Quillet E."/>
            <person name="Guyomard R."/>
            <person name="Galiana D."/>
            <person name="Bobe J."/>
            <person name="Volff J.N."/>
            <person name="Genet C."/>
            <person name="Wincker P."/>
            <person name="Jaillon O."/>
            <person name="Roest Crollius H."/>
            <person name="Guiguen Y."/>
        </authorList>
    </citation>
    <scope>NUCLEOTIDE SEQUENCE [LARGE SCALE GENOMIC DNA]</scope>
</reference>
<reference evidence="1" key="2">
    <citation type="submission" date="2014-03" db="EMBL/GenBank/DDBJ databases">
        <authorList>
            <person name="Genoscope - CEA"/>
        </authorList>
    </citation>
    <scope>NUCLEOTIDE SEQUENCE</scope>
</reference>
<protein>
    <submittedName>
        <fullName evidence="1">Uncharacterized protein</fullName>
    </submittedName>
</protein>
<dbReference type="EMBL" id="FR922724">
    <property type="protein sequence ID" value="CDQ95785.1"/>
    <property type="molecule type" value="Genomic_DNA"/>
</dbReference>
<sequence>MNYTAKQTFFSSSSADSVMTWGPYLYTTSLLDDYGLREVNSDACWVM</sequence>
<dbReference type="AlphaFoldDB" id="A0A060Z3D7"/>
<dbReference type="Proteomes" id="UP000193380">
    <property type="component" value="Unassembled WGS sequence"/>
</dbReference>
<evidence type="ECO:0000313" key="1">
    <source>
        <dbReference type="EMBL" id="CDQ95785.1"/>
    </source>
</evidence>
<accession>A0A060Z3D7</accession>
<name>A0A060Z3D7_ONCMY</name>
<organism evidence="1 2">
    <name type="scientific">Oncorhynchus mykiss</name>
    <name type="common">Rainbow trout</name>
    <name type="synonym">Salmo gairdneri</name>
    <dbReference type="NCBI Taxonomy" id="8022"/>
    <lineage>
        <taxon>Eukaryota</taxon>
        <taxon>Metazoa</taxon>
        <taxon>Chordata</taxon>
        <taxon>Craniata</taxon>
        <taxon>Vertebrata</taxon>
        <taxon>Euteleostomi</taxon>
        <taxon>Actinopterygii</taxon>
        <taxon>Neopterygii</taxon>
        <taxon>Teleostei</taxon>
        <taxon>Protacanthopterygii</taxon>
        <taxon>Salmoniformes</taxon>
        <taxon>Salmonidae</taxon>
        <taxon>Salmoninae</taxon>
        <taxon>Oncorhynchus</taxon>
    </lineage>
</organism>
<dbReference type="PaxDb" id="8022-A0A060Z3D7"/>
<gene>
    <name evidence="1" type="ORF">GSONMT00005927001</name>
</gene>
<evidence type="ECO:0000313" key="2">
    <source>
        <dbReference type="Proteomes" id="UP000193380"/>
    </source>
</evidence>